<evidence type="ECO:0000313" key="21">
    <source>
        <dbReference type="Proteomes" id="UP000067626"/>
    </source>
</evidence>
<dbReference type="HAMAP" id="MF_00394">
    <property type="entry name" value="NAD_Glyc3P_dehydrog"/>
    <property type="match status" value="1"/>
</dbReference>
<keyword evidence="6 13" id="KW-0443">Lipid metabolism</keyword>
<feature type="binding site" evidence="13">
    <location>
        <position position="256"/>
    </location>
    <ligand>
        <name>NADPH</name>
        <dbReference type="ChEBI" id="CHEBI:57783"/>
    </ligand>
</feature>
<feature type="binding site" evidence="13">
    <location>
        <position position="106"/>
    </location>
    <ligand>
        <name>NADPH</name>
        <dbReference type="ChEBI" id="CHEBI:57783"/>
    </ligand>
</feature>
<evidence type="ECO:0000256" key="5">
    <source>
        <dbReference type="ARBA" id="ARBA00023027"/>
    </source>
</evidence>
<feature type="binding site" evidence="13">
    <location>
        <position position="255"/>
    </location>
    <ligand>
        <name>sn-glycerol 3-phosphate</name>
        <dbReference type="ChEBI" id="CHEBI:57597"/>
    </ligand>
</feature>
<dbReference type="NCBIfam" id="NF000942">
    <property type="entry name" value="PRK00094.1-4"/>
    <property type="match status" value="1"/>
</dbReference>
<dbReference type="PANTHER" id="PTHR11728:SF1">
    <property type="entry name" value="GLYCEROL-3-PHOSPHATE DEHYDROGENASE [NAD(+)] 2, CHLOROPLASTIC"/>
    <property type="match status" value="1"/>
</dbReference>
<feature type="binding site" evidence="13">
    <location>
        <position position="192"/>
    </location>
    <ligand>
        <name>sn-glycerol 3-phosphate</name>
        <dbReference type="ChEBI" id="CHEBI:57597"/>
    </ligand>
</feature>
<dbReference type="InterPro" id="IPR006109">
    <property type="entry name" value="G3P_DH_NAD-dep_C"/>
</dbReference>
<dbReference type="InterPro" id="IPR006168">
    <property type="entry name" value="G3P_DH_NAD-dep"/>
</dbReference>
<dbReference type="UniPathway" id="UPA00940"/>
<dbReference type="KEGG" id="ccro:CMC5_076410"/>
<dbReference type="EMBL" id="CP012159">
    <property type="protein sequence ID" value="AKT43409.1"/>
    <property type="molecule type" value="Genomic_DNA"/>
</dbReference>
<evidence type="ECO:0000259" key="19">
    <source>
        <dbReference type="Pfam" id="PF07479"/>
    </source>
</evidence>
<sequence length="332" mass="34926">MGDVAVLGAGAWGTALAKVLADKGNVTRVWAHQPEVAENIQRDRVNARYLPGIELPGTLHATADLEGTLRGAELVLIVVPSHALREVVKKARPYLPPGALLCSATKGIENESLMLMSEVLVDELGTDIVSRLSYLSGPSFAKEVAVGQPTAVVVAGASEPETHAVQQMFATERFRVYSSHDVVGVEMGGALKNVVAIAAGAADGLGFGHNARAGLITRGLAEIARLAITKGANPLTVAGLSGMGDLVLTCTGELSRNRTVGFEMGKGRTLEDVLASLGHVAEGVKTAKSAYDLGRKLNVEMPITSEVYRALYEGKSPRQAVVDLMNRALTRE</sequence>
<dbReference type="GO" id="GO:0008654">
    <property type="term" value="P:phospholipid biosynthetic process"/>
    <property type="evidence" value="ECO:0007669"/>
    <property type="project" value="UniProtKB-KW"/>
</dbReference>
<feature type="binding site" evidence="13">
    <location>
        <position position="141"/>
    </location>
    <ligand>
        <name>NADPH</name>
        <dbReference type="ChEBI" id="CHEBI:57783"/>
    </ligand>
</feature>
<feature type="domain" description="Glycerol-3-phosphate dehydrogenase NAD-dependent N-terminal" evidence="18">
    <location>
        <begin position="4"/>
        <end position="157"/>
    </location>
</feature>
<keyword evidence="7 13" id="KW-0594">Phospholipid biosynthesis</keyword>
<feature type="binding site" evidence="13">
    <location>
        <position position="32"/>
    </location>
    <ligand>
        <name>NADPH</name>
        <dbReference type="ChEBI" id="CHEBI:57783"/>
    </ligand>
</feature>
<dbReference type="InterPro" id="IPR008927">
    <property type="entry name" value="6-PGluconate_DH-like_C_sf"/>
</dbReference>
<feature type="binding site" evidence="13">
    <location>
        <position position="137"/>
    </location>
    <ligand>
        <name>sn-glycerol 3-phosphate</name>
        <dbReference type="ChEBI" id="CHEBI:57597"/>
    </ligand>
</feature>
<evidence type="ECO:0000256" key="2">
    <source>
        <dbReference type="ARBA" id="ARBA00022516"/>
    </source>
</evidence>
<keyword evidence="21" id="KW-1185">Reference proteome</keyword>
<dbReference type="FunFam" id="1.10.1040.10:FF:000001">
    <property type="entry name" value="Glycerol-3-phosphate dehydrogenase [NAD(P)+]"/>
    <property type="match status" value="1"/>
</dbReference>
<dbReference type="STRING" id="52.CMC5_076410"/>
<feature type="binding site" evidence="13">
    <location>
        <position position="282"/>
    </location>
    <ligand>
        <name>NADPH</name>
        <dbReference type="ChEBI" id="CHEBI:57783"/>
    </ligand>
</feature>
<dbReference type="EC" id="1.1.1.94" evidence="10 13"/>
<accession>A0A0K1ERG2</accession>
<evidence type="ECO:0000256" key="4">
    <source>
        <dbReference type="ARBA" id="ARBA00023002"/>
    </source>
</evidence>
<dbReference type="PRINTS" id="PR00077">
    <property type="entry name" value="GPDHDRGNASE"/>
</dbReference>
<dbReference type="GO" id="GO:0046168">
    <property type="term" value="P:glycerol-3-phosphate catabolic process"/>
    <property type="evidence" value="ECO:0007669"/>
    <property type="project" value="InterPro"/>
</dbReference>
<evidence type="ECO:0000256" key="14">
    <source>
        <dbReference type="PIRSR" id="PIRSR000114-1"/>
    </source>
</evidence>
<feature type="binding site" evidence="13">
    <location>
        <position position="256"/>
    </location>
    <ligand>
        <name>sn-glycerol 3-phosphate</name>
        <dbReference type="ChEBI" id="CHEBI:57597"/>
    </ligand>
</feature>
<evidence type="ECO:0000256" key="10">
    <source>
        <dbReference type="ARBA" id="ARBA00066687"/>
    </source>
</evidence>
<keyword evidence="3 13" id="KW-0521">NADP</keyword>
<comment type="catalytic activity">
    <reaction evidence="9">
        <text>sn-glycerol 3-phosphate + NADP(+) = dihydroxyacetone phosphate + NADPH + H(+)</text>
        <dbReference type="Rhea" id="RHEA:11096"/>
        <dbReference type="ChEBI" id="CHEBI:15378"/>
        <dbReference type="ChEBI" id="CHEBI:57597"/>
        <dbReference type="ChEBI" id="CHEBI:57642"/>
        <dbReference type="ChEBI" id="CHEBI:57783"/>
        <dbReference type="ChEBI" id="CHEBI:58349"/>
        <dbReference type="EC" id="1.1.1.94"/>
    </reaction>
    <physiologicalReaction direction="right-to-left" evidence="9">
        <dbReference type="Rhea" id="RHEA:11098"/>
    </physiologicalReaction>
</comment>
<dbReference type="NCBIfam" id="NF000940">
    <property type="entry name" value="PRK00094.1-2"/>
    <property type="match status" value="1"/>
</dbReference>
<evidence type="ECO:0000256" key="9">
    <source>
        <dbReference type="ARBA" id="ARBA00052716"/>
    </source>
</evidence>
<evidence type="ECO:0000256" key="11">
    <source>
        <dbReference type="ARBA" id="ARBA00069372"/>
    </source>
</evidence>
<keyword evidence="4 13" id="KW-0560">Oxidoreductase</keyword>
<feature type="binding site" evidence="13">
    <location>
        <position position="257"/>
    </location>
    <ligand>
        <name>sn-glycerol 3-phosphate</name>
        <dbReference type="ChEBI" id="CHEBI:57597"/>
    </ligand>
</feature>
<keyword evidence="2 13" id="KW-0444">Lipid biosynthesis</keyword>
<comment type="similarity">
    <text evidence="1 13 17">Belongs to the NAD-dependent glycerol-3-phosphate dehydrogenase family.</text>
</comment>
<evidence type="ECO:0000313" key="20">
    <source>
        <dbReference type="EMBL" id="AKT43409.1"/>
    </source>
</evidence>
<feature type="binding site" evidence="16">
    <location>
        <position position="141"/>
    </location>
    <ligand>
        <name>NAD(+)</name>
        <dbReference type="ChEBI" id="CHEBI:57540"/>
    </ligand>
</feature>
<keyword evidence="13" id="KW-0963">Cytoplasm</keyword>
<feature type="binding site" evidence="13">
    <location>
        <position position="280"/>
    </location>
    <ligand>
        <name>NADPH</name>
        <dbReference type="ChEBI" id="CHEBI:57783"/>
    </ligand>
</feature>
<protein>
    <recommendedName>
        <fullName evidence="11 13">Glycerol-3-phosphate dehydrogenase [NAD(P)+]</fullName>
        <ecNumber evidence="10 13">1.1.1.94</ecNumber>
    </recommendedName>
    <alternativeName>
        <fullName evidence="13">NAD(P)(+)-dependent glycerol-3-phosphate dehydrogenase</fullName>
    </alternativeName>
    <alternativeName>
        <fullName evidence="12 13">NAD(P)H-dependent dihydroxyacetone-phosphate reductase</fullName>
    </alternativeName>
</protein>
<dbReference type="Proteomes" id="UP000067626">
    <property type="component" value="Chromosome"/>
</dbReference>
<keyword evidence="5 13" id="KW-0520">NAD</keyword>
<comment type="pathway">
    <text evidence="13">Membrane lipid metabolism; glycerophospholipid metabolism.</text>
</comment>
<dbReference type="PATRIC" id="fig|52.7.peg.8404"/>
<comment type="subcellular location">
    <subcellularLocation>
        <location evidence="13">Cytoplasm</location>
    </subcellularLocation>
</comment>
<dbReference type="GO" id="GO:0046167">
    <property type="term" value="P:glycerol-3-phosphate biosynthetic process"/>
    <property type="evidence" value="ECO:0007669"/>
    <property type="project" value="UniProtKB-UniRule"/>
</dbReference>
<dbReference type="OrthoDB" id="9812273at2"/>
<evidence type="ECO:0000256" key="8">
    <source>
        <dbReference type="ARBA" id="ARBA00023264"/>
    </source>
</evidence>
<evidence type="ECO:0000256" key="17">
    <source>
        <dbReference type="RuleBase" id="RU000437"/>
    </source>
</evidence>
<evidence type="ECO:0000256" key="6">
    <source>
        <dbReference type="ARBA" id="ARBA00023098"/>
    </source>
</evidence>
<evidence type="ECO:0000256" key="16">
    <source>
        <dbReference type="PIRSR" id="PIRSR000114-3"/>
    </source>
</evidence>
<dbReference type="GO" id="GO:0006650">
    <property type="term" value="P:glycerophospholipid metabolic process"/>
    <property type="evidence" value="ECO:0007669"/>
    <property type="project" value="UniProtKB-UniRule"/>
</dbReference>
<proteinExistence type="inferred from homology"/>
<comment type="catalytic activity">
    <reaction evidence="13">
        <text>sn-glycerol 3-phosphate + NAD(+) = dihydroxyacetone phosphate + NADH + H(+)</text>
        <dbReference type="Rhea" id="RHEA:11092"/>
        <dbReference type="ChEBI" id="CHEBI:15378"/>
        <dbReference type="ChEBI" id="CHEBI:57540"/>
        <dbReference type="ChEBI" id="CHEBI:57597"/>
        <dbReference type="ChEBI" id="CHEBI:57642"/>
        <dbReference type="ChEBI" id="CHEBI:57945"/>
        <dbReference type="EC" id="1.1.1.94"/>
    </reaction>
</comment>
<feature type="binding site" evidence="13">
    <location>
        <position position="12"/>
    </location>
    <ligand>
        <name>NADPH</name>
        <dbReference type="ChEBI" id="CHEBI:57783"/>
    </ligand>
</feature>
<evidence type="ECO:0000256" key="3">
    <source>
        <dbReference type="ARBA" id="ARBA00022857"/>
    </source>
</evidence>
<dbReference type="RefSeq" id="WP_050434879.1">
    <property type="nucleotide sequence ID" value="NZ_CP012159.1"/>
</dbReference>
<dbReference type="InterPro" id="IPR036291">
    <property type="entry name" value="NAD(P)-bd_dom_sf"/>
</dbReference>
<feature type="binding site" evidence="15">
    <location>
        <position position="106"/>
    </location>
    <ligand>
        <name>substrate</name>
    </ligand>
</feature>
<feature type="active site" description="Proton acceptor" evidence="13 14">
    <location>
        <position position="192"/>
    </location>
</feature>
<reference evidence="20 21" key="1">
    <citation type="submission" date="2015-07" db="EMBL/GenBank/DDBJ databases">
        <title>Genome analysis of myxobacterium Chondromyces crocatus Cm c5 reveals a high potential for natural compound synthesis and the genetic basis for the loss of fruiting body formation.</title>
        <authorList>
            <person name="Zaburannyi N."/>
            <person name="Bunk B."/>
            <person name="Maier J."/>
            <person name="Overmann J."/>
            <person name="Mueller R."/>
        </authorList>
    </citation>
    <scope>NUCLEOTIDE SEQUENCE [LARGE SCALE GENOMIC DNA]</scope>
    <source>
        <strain evidence="20 21">Cm c5</strain>
    </source>
</reference>
<dbReference type="GO" id="GO:0141152">
    <property type="term" value="F:glycerol-3-phosphate dehydrogenase (NAD+) activity"/>
    <property type="evidence" value="ECO:0007669"/>
    <property type="project" value="RHEA"/>
</dbReference>
<evidence type="ECO:0000256" key="7">
    <source>
        <dbReference type="ARBA" id="ARBA00023209"/>
    </source>
</evidence>
<name>A0A0K1ERG2_CHOCO</name>
<feature type="domain" description="Glycerol-3-phosphate dehydrogenase NAD-dependent C-terminal" evidence="19">
    <location>
        <begin position="181"/>
        <end position="321"/>
    </location>
</feature>
<feature type="binding site" evidence="13">
    <location>
        <position position="49"/>
    </location>
    <ligand>
        <name>NADPH</name>
        <dbReference type="ChEBI" id="CHEBI:57783"/>
    </ligand>
</feature>
<keyword evidence="13" id="KW-0547">Nucleotide-binding</keyword>
<dbReference type="InterPro" id="IPR013328">
    <property type="entry name" value="6PGD_dom2"/>
</dbReference>
<organism evidence="20 21">
    <name type="scientific">Chondromyces crocatus</name>
    <dbReference type="NCBI Taxonomy" id="52"/>
    <lineage>
        <taxon>Bacteria</taxon>
        <taxon>Pseudomonadati</taxon>
        <taxon>Myxococcota</taxon>
        <taxon>Polyangia</taxon>
        <taxon>Polyangiales</taxon>
        <taxon>Polyangiaceae</taxon>
        <taxon>Chondromyces</taxon>
    </lineage>
</organism>
<dbReference type="Pfam" id="PF01210">
    <property type="entry name" value="NAD_Gly3P_dh_N"/>
    <property type="match status" value="1"/>
</dbReference>
<evidence type="ECO:0000256" key="15">
    <source>
        <dbReference type="PIRSR" id="PIRSR000114-2"/>
    </source>
</evidence>
<dbReference type="PIRSF" id="PIRSF000114">
    <property type="entry name" value="Glycerol-3-P_dh"/>
    <property type="match status" value="1"/>
</dbReference>
<feature type="binding site" evidence="13">
    <location>
        <position position="245"/>
    </location>
    <ligand>
        <name>sn-glycerol 3-phosphate</name>
        <dbReference type="ChEBI" id="CHEBI:57597"/>
    </ligand>
</feature>
<dbReference type="GO" id="GO:0141153">
    <property type="term" value="F:glycerol-3-phosphate dehydrogenase (NADP+) activity"/>
    <property type="evidence" value="ECO:0007669"/>
    <property type="project" value="RHEA"/>
</dbReference>
<feature type="binding site" evidence="13">
    <location>
        <position position="106"/>
    </location>
    <ligand>
        <name>sn-glycerol 3-phosphate</name>
        <dbReference type="ChEBI" id="CHEBI:57597"/>
    </ligand>
</feature>
<evidence type="ECO:0000256" key="13">
    <source>
        <dbReference type="HAMAP-Rule" id="MF_00394"/>
    </source>
</evidence>
<keyword evidence="8 13" id="KW-1208">Phospholipid metabolism</keyword>
<dbReference type="GO" id="GO:0005975">
    <property type="term" value="P:carbohydrate metabolic process"/>
    <property type="evidence" value="ECO:0007669"/>
    <property type="project" value="InterPro"/>
</dbReference>
<dbReference type="PANTHER" id="PTHR11728">
    <property type="entry name" value="GLYCEROL-3-PHOSPHATE DEHYDROGENASE"/>
    <property type="match status" value="1"/>
</dbReference>
<comment type="caution">
    <text evidence="13">Lacks conserved residue(s) required for the propagation of feature annotation.</text>
</comment>
<feature type="binding site" evidence="16">
    <location>
        <begin position="8"/>
        <end position="13"/>
    </location>
    <ligand>
        <name>NAD(+)</name>
        <dbReference type="ChEBI" id="CHEBI:57540"/>
    </ligand>
</feature>
<feature type="binding site" evidence="13">
    <location>
        <position position="139"/>
    </location>
    <ligand>
        <name>sn-glycerol 3-phosphate</name>
        <dbReference type="ChEBI" id="CHEBI:57597"/>
    </ligand>
</feature>
<evidence type="ECO:0000256" key="1">
    <source>
        <dbReference type="ARBA" id="ARBA00011009"/>
    </source>
</evidence>
<evidence type="ECO:0000256" key="12">
    <source>
        <dbReference type="ARBA" id="ARBA00080511"/>
    </source>
</evidence>
<dbReference type="GO" id="GO:0005829">
    <property type="term" value="C:cytosol"/>
    <property type="evidence" value="ECO:0007669"/>
    <property type="project" value="TreeGrafter"/>
</dbReference>
<evidence type="ECO:0000259" key="18">
    <source>
        <dbReference type="Pfam" id="PF01210"/>
    </source>
</evidence>
<feature type="binding site" evidence="16">
    <location>
        <position position="256"/>
    </location>
    <ligand>
        <name>NAD(+)</name>
        <dbReference type="ChEBI" id="CHEBI:57540"/>
    </ligand>
</feature>
<comment type="function">
    <text evidence="13">Catalyzes the reduction of the glycolytic intermediate dihydroxyacetone phosphate (DHAP) to sn-glycerol 3-phosphate (G3P), the key precursor for phospholipid synthesis.</text>
</comment>
<dbReference type="Gene3D" id="1.10.1040.10">
    <property type="entry name" value="N-(1-d-carboxylethyl)-l-norvaline Dehydrogenase, domain 2"/>
    <property type="match status" value="1"/>
</dbReference>
<dbReference type="FunFam" id="3.40.50.720:FF:000019">
    <property type="entry name" value="Glycerol-3-phosphate dehydrogenase [NAD(P)+]"/>
    <property type="match status" value="1"/>
</dbReference>
<dbReference type="SUPFAM" id="SSF48179">
    <property type="entry name" value="6-phosphogluconate dehydrogenase C-terminal domain-like"/>
    <property type="match status" value="1"/>
</dbReference>
<gene>
    <name evidence="13 20" type="primary">gpsA</name>
    <name evidence="20" type="ORF">CMC5_076410</name>
</gene>
<dbReference type="Pfam" id="PF07479">
    <property type="entry name" value="NAD_Gly3P_dh_C"/>
    <property type="match status" value="1"/>
</dbReference>
<dbReference type="SUPFAM" id="SSF51735">
    <property type="entry name" value="NAD(P)-binding Rossmann-fold domains"/>
    <property type="match status" value="1"/>
</dbReference>
<dbReference type="AlphaFoldDB" id="A0A0K1ERG2"/>
<dbReference type="GO" id="GO:0051287">
    <property type="term" value="F:NAD binding"/>
    <property type="evidence" value="ECO:0007669"/>
    <property type="project" value="InterPro"/>
</dbReference>
<dbReference type="PROSITE" id="PS00957">
    <property type="entry name" value="NAD_G3PDH"/>
    <property type="match status" value="1"/>
</dbReference>
<dbReference type="Gene3D" id="3.40.50.720">
    <property type="entry name" value="NAD(P)-binding Rossmann-like Domain"/>
    <property type="match status" value="1"/>
</dbReference>
<feature type="binding site" evidence="15">
    <location>
        <begin position="256"/>
        <end position="257"/>
    </location>
    <ligand>
        <name>substrate</name>
    </ligand>
</feature>
<dbReference type="InterPro" id="IPR011128">
    <property type="entry name" value="G3P_DH_NAD-dep_N"/>
</dbReference>